<evidence type="ECO:0000256" key="1">
    <source>
        <dbReference type="ARBA" id="ARBA00023125"/>
    </source>
</evidence>
<evidence type="ECO:0000313" key="5">
    <source>
        <dbReference type="Proteomes" id="UP001595999"/>
    </source>
</evidence>
<dbReference type="InterPro" id="IPR001647">
    <property type="entry name" value="HTH_TetR"/>
</dbReference>
<dbReference type="InterPro" id="IPR036271">
    <property type="entry name" value="Tet_transcr_reg_TetR-rel_C_sf"/>
</dbReference>
<comment type="caution">
    <text evidence="4">The sequence shown here is derived from an EMBL/GenBank/DDBJ whole genome shotgun (WGS) entry which is preliminary data.</text>
</comment>
<dbReference type="EMBL" id="JBHSEK010000001">
    <property type="protein sequence ID" value="MFC4488152.1"/>
    <property type="molecule type" value="Genomic_DNA"/>
</dbReference>
<dbReference type="InterPro" id="IPR009057">
    <property type="entry name" value="Homeodomain-like_sf"/>
</dbReference>
<keyword evidence="5" id="KW-1185">Reference proteome</keyword>
<dbReference type="Pfam" id="PF00440">
    <property type="entry name" value="TetR_N"/>
    <property type="match status" value="1"/>
</dbReference>
<sequence>MNKPINATRQQLLDCGLELAKETGLRALTVRGLCQHAGVNPGSFVYHFGSRERYLAELLESWYAPLLRQMQWQQQQQPAALPRLQAMLRQLLEFISEHGGFIAHMLLDAAAGETAAQGFLSTLAPRHPKLLLQSIVDAQQAGELERGDPLHQALFLMSALGLPALTQHIIAGKPMLPGLIQQAFDTYAIDPRHTEQRLQWALRGLRPMESQP</sequence>
<evidence type="ECO:0000259" key="3">
    <source>
        <dbReference type="PROSITE" id="PS50977"/>
    </source>
</evidence>
<dbReference type="Gene3D" id="1.10.357.10">
    <property type="entry name" value="Tetracycline Repressor, domain 2"/>
    <property type="match status" value="1"/>
</dbReference>
<reference evidence="5" key="1">
    <citation type="journal article" date="2019" name="Int. J. Syst. Evol. Microbiol.">
        <title>The Global Catalogue of Microorganisms (GCM) 10K type strain sequencing project: providing services to taxonomists for standard genome sequencing and annotation.</title>
        <authorList>
            <consortium name="The Broad Institute Genomics Platform"/>
            <consortium name="The Broad Institute Genome Sequencing Center for Infectious Disease"/>
            <person name="Wu L."/>
            <person name="Ma J."/>
        </authorList>
    </citation>
    <scope>NUCLEOTIDE SEQUENCE [LARGE SCALE GENOMIC DNA]</scope>
    <source>
        <strain evidence="5">CGMCC 4.7608</strain>
    </source>
</reference>
<keyword evidence="1 2" id="KW-0238">DNA-binding</keyword>
<feature type="DNA-binding region" description="H-T-H motif" evidence="2">
    <location>
        <begin position="29"/>
        <end position="48"/>
    </location>
</feature>
<evidence type="ECO:0000256" key="2">
    <source>
        <dbReference type="PROSITE-ProRule" id="PRU00335"/>
    </source>
</evidence>
<organism evidence="4 5">
    <name type="scientific">Chromobacterium aquaticum</name>
    <dbReference type="NCBI Taxonomy" id="467180"/>
    <lineage>
        <taxon>Bacteria</taxon>
        <taxon>Pseudomonadati</taxon>
        <taxon>Pseudomonadota</taxon>
        <taxon>Betaproteobacteria</taxon>
        <taxon>Neisseriales</taxon>
        <taxon>Chromobacteriaceae</taxon>
        <taxon>Chromobacterium</taxon>
    </lineage>
</organism>
<dbReference type="PROSITE" id="PS50977">
    <property type="entry name" value="HTH_TETR_2"/>
    <property type="match status" value="1"/>
</dbReference>
<dbReference type="RefSeq" id="WP_053074252.1">
    <property type="nucleotide sequence ID" value="NZ_JAJOHW010000045.1"/>
</dbReference>
<proteinExistence type="predicted"/>
<protein>
    <submittedName>
        <fullName evidence="4">TetR/AcrR family transcriptional regulator</fullName>
    </submittedName>
</protein>
<feature type="domain" description="HTH tetR-type" evidence="3">
    <location>
        <begin position="6"/>
        <end position="66"/>
    </location>
</feature>
<accession>A0ABV8ZKC9</accession>
<dbReference type="PANTHER" id="PTHR30055">
    <property type="entry name" value="HTH-TYPE TRANSCRIPTIONAL REGULATOR RUTR"/>
    <property type="match status" value="1"/>
</dbReference>
<dbReference type="SUPFAM" id="SSF48498">
    <property type="entry name" value="Tetracyclin repressor-like, C-terminal domain"/>
    <property type="match status" value="1"/>
</dbReference>
<dbReference type="SUPFAM" id="SSF46689">
    <property type="entry name" value="Homeodomain-like"/>
    <property type="match status" value="1"/>
</dbReference>
<dbReference type="Proteomes" id="UP001595999">
    <property type="component" value="Unassembled WGS sequence"/>
</dbReference>
<gene>
    <name evidence="4" type="ORF">ACFO0R_00815</name>
</gene>
<evidence type="ECO:0000313" key="4">
    <source>
        <dbReference type="EMBL" id="MFC4488152.1"/>
    </source>
</evidence>
<name>A0ABV8ZKC9_9NEIS</name>
<dbReference type="InterPro" id="IPR050109">
    <property type="entry name" value="HTH-type_TetR-like_transc_reg"/>
</dbReference>
<dbReference type="PANTHER" id="PTHR30055:SF235">
    <property type="entry name" value="TRANSCRIPTIONAL REGULATORY PROTEIN"/>
    <property type="match status" value="1"/>
</dbReference>